<sequence>PNFLQLTKDIKLQPQIYPASPDFGISIDQPQISPVGPNYQQITKDILIQPLQPQIYPANPTPSFPQLTKDIKLQPQTYPAGPGFGLSIDQPLQ</sequence>
<evidence type="ECO:0000313" key="2">
    <source>
        <dbReference type="Proteomes" id="UP000015102"/>
    </source>
</evidence>
<accession>T1H3Q2</accession>
<proteinExistence type="predicted"/>
<dbReference type="HOGENOM" id="CLU_2405693_0_0_1"/>
<dbReference type="EMBL" id="CAQQ02025836">
    <property type="status" value="NOT_ANNOTATED_CDS"/>
    <property type="molecule type" value="Genomic_DNA"/>
</dbReference>
<dbReference type="EnsemblMetazoa" id="MESCA010886-RA">
    <property type="protein sequence ID" value="MESCA010886-PA"/>
    <property type="gene ID" value="MESCA010886"/>
</dbReference>
<protein>
    <submittedName>
        <fullName evidence="1">Uncharacterized protein</fullName>
    </submittedName>
</protein>
<dbReference type="Proteomes" id="UP000015102">
    <property type="component" value="Unassembled WGS sequence"/>
</dbReference>
<organism evidence="1 2">
    <name type="scientific">Megaselia scalaris</name>
    <name type="common">Humpbacked fly</name>
    <name type="synonym">Phora scalaris</name>
    <dbReference type="NCBI Taxonomy" id="36166"/>
    <lineage>
        <taxon>Eukaryota</taxon>
        <taxon>Metazoa</taxon>
        <taxon>Ecdysozoa</taxon>
        <taxon>Arthropoda</taxon>
        <taxon>Hexapoda</taxon>
        <taxon>Insecta</taxon>
        <taxon>Pterygota</taxon>
        <taxon>Neoptera</taxon>
        <taxon>Endopterygota</taxon>
        <taxon>Diptera</taxon>
        <taxon>Brachycera</taxon>
        <taxon>Muscomorpha</taxon>
        <taxon>Platypezoidea</taxon>
        <taxon>Phoridae</taxon>
        <taxon>Megaseliini</taxon>
        <taxon>Megaselia</taxon>
    </lineage>
</organism>
<reference evidence="2" key="1">
    <citation type="submission" date="2013-02" db="EMBL/GenBank/DDBJ databases">
        <authorList>
            <person name="Hughes D."/>
        </authorList>
    </citation>
    <scope>NUCLEOTIDE SEQUENCE</scope>
    <source>
        <strain>Durham</strain>
        <strain evidence="2">NC isolate 2 -- Noor lab</strain>
    </source>
</reference>
<name>T1H3Q2_MEGSC</name>
<reference evidence="1" key="2">
    <citation type="submission" date="2015-06" db="UniProtKB">
        <authorList>
            <consortium name="EnsemblMetazoa"/>
        </authorList>
    </citation>
    <scope>IDENTIFICATION</scope>
</reference>
<keyword evidence="2" id="KW-1185">Reference proteome</keyword>
<dbReference type="AlphaFoldDB" id="T1H3Q2"/>
<evidence type="ECO:0000313" key="1">
    <source>
        <dbReference type="EnsemblMetazoa" id="MESCA010886-PA"/>
    </source>
</evidence>